<accession>A0ABP7X7I3</accession>
<evidence type="ECO:0000313" key="3">
    <source>
        <dbReference type="Proteomes" id="UP001500459"/>
    </source>
</evidence>
<gene>
    <name evidence="2" type="ORF">GCM10022393_01160</name>
</gene>
<feature type="transmembrane region" description="Helical" evidence="1">
    <location>
        <begin position="7"/>
        <end position="30"/>
    </location>
</feature>
<feature type="transmembrane region" description="Helical" evidence="1">
    <location>
        <begin position="50"/>
        <end position="74"/>
    </location>
</feature>
<evidence type="ECO:0000313" key="2">
    <source>
        <dbReference type="EMBL" id="GAA4106649.1"/>
    </source>
</evidence>
<dbReference type="Proteomes" id="UP001500459">
    <property type="component" value="Unassembled WGS sequence"/>
</dbReference>
<protein>
    <submittedName>
        <fullName evidence="2">DUF3810 domain-containing protein</fullName>
    </submittedName>
</protein>
<dbReference type="InterPro" id="IPR024294">
    <property type="entry name" value="DUF3810"/>
</dbReference>
<feature type="transmembrane region" description="Helical" evidence="1">
    <location>
        <begin position="86"/>
        <end position="106"/>
    </location>
</feature>
<proteinExistence type="predicted"/>
<keyword evidence="1" id="KW-0472">Membrane</keyword>
<name>A0ABP7X7I3_9FLAO</name>
<evidence type="ECO:0000256" key="1">
    <source>
        <dbReference type="SAM" id="Phobius"/>
    </source>
</evidence>
<comment type="caution">
    <text evidence="2">The sequence shown here is derived from an EMBL/GenBank/DDBJ whole genome shotgun (WGS) entry which is preliminary data.</text>
</comment>
<keyword evidence="3" id="KW-1185">Reference proteome</keyword>
<dbReference type="Pfam" id="PF12725">
    <property type="entry name" value="DUF3810"/>
    <property type="match status" value="1"/>
</dbReference>
<organism evidence="2 3">
    <name type="scientific">Aquimarina addita</name>
    <dbReference type="NCBI Taxonomy" id="870485"/>
    <lineage>
        <taxon>Bacteria</taxon>
        <taxon>Pseudomonadati</taxon>
        <taxon>Bacteroidota</taxon>
        <taxon>Flavobacteriia</taxon>
        <taxon>Flavobacteriales</taxon>
        <taxon>Flavobacteriaceae</taxon>
        <taxon>Aquimarina</taxon>
    </lineage>
</organism>
<dbReference type="EMBL" id="BAABCW010000001">
    <property type="protein sequence ID" value="GAA4106649.1"/>
    <property type="molecule type" value="Genomic_DNA"/>
</dbReference>
<reference evidence="3" key="1">
    <citation type="journal article" date="2019" name="Int. J. Syst. Evol. Microbiol.">
        <title>The Global Catalogue of Microorganisms (GCM) 10K type strain sequencing project: providing services to taxonomists for standard genome sequencing and annotation.</title>
        <authorList>
            <consortium name="The Broad Institute Genomics Platform"/>
            <consortium name="The Broad Institute Genome Sequencing Center for Infectious Disease"/>
            <person name="Wu L."/>
            <person name="Ma J."/>
        </authorList>
    </citation>
    <scope>NUCLEOTIDE SEQUENCE [LARGE SCALE GENOMIC DNA]</scope>
    <source>
        <strain evidence="3">JCM 17106</strain>
    </source>
</reference>
<sequence length="354" mass="41012">MQSRTKTLLTILLPIQIVIIKILGLFPEFIERFYSNWLFIFISKALRYAFGWIPFSFGDIGYCILIVLLIHFLITKVFRKGISWKTILLDIGATTSIVYACFHILWGMNYYRLPMHEIIKIDDEYTEEELIRVTEKLILEANLLHTSLSSDDSLAIQIPYTKEEIFEKTIPAYEQISNILPIYGYTPKSIKKSILSIPLTYMGFSGYLNPITGEAQVNGCILTYKAPTTSCHEVAHQLGFAKENEANFIAALTTMNYDDPYFKYSGTTFALKFCLNDLYLRDEQKAICQIEKLRFGIRENYREVNTFWESYQNPLEPVFKSTYDSYLKANNQPDGMETYSYVVALLVNYYKNGL</sequence>
<keyword evidence="1" id="KW-1133">Transmembrane helix</keyword>
<keyword evidence="1" id="KW-0812">Transmembrane</keyword>